<feature type="compositionally biased region" description="Basic and acidic residues" evidence="1">
    <location>
        <begin position="405"/>
        <end position="418"/>
    </location>
</feature>
<feature type="compositionally biased region" description="Low complexity" evidence="1">
    <location>
        <begin position="524"/>
        <end position="538"/>
    </location>
</feature>
<feature type="compositionally biased region" description="Low complexity" evidence="1">
    <location>
        <begin position="8"/>
        <end position="19"/>
    </location>
</feature>
<feature type="region of interest" description="Disordered" evidence="1">
    <location>
        <begin position="851"/>
        <end position="897"/>
    </location>
</feature>
<feature type="compositionally biased region" description="Low complexity" evidence="1">
    <location>
        <begin position="640"/>
        <end position="656"/>
    </location>
</feature>
<dbReference type="EMBL" id="HG529546">
    <property type="protein sequence ID" value="CDI52562.1"/>
    <property type="molecule type" value="Genomic_DNA"/>
</dbReference>
<protein>
    <submittedName>
        <fullName evidence="2">Uncharacterized protein</fullName>
    </submittedName>
</protein>
<sequence>MQPFHDGAASQHHSASPSSGRNDAPSSSYISSLSHALNISTPTSSKRSERTANCGTVQSTPTNHSPAVPGSHQATPTRQRILRTPTRTGEPPRILSLSGHEVFRSPVTPVSPWIHTNAGLDAGTAQGRHIGVNPAPLGQSHDQEWLLSGPSSSRTPNIFETQKGVEVISSRSSRSARAIMESLESSLRPEPTRDLQVTTSAGFHVQHSVTTSDPFRSYREQPASDSHAAMYENAQASEAPTVRPALSSTSVASLSPVTFSSAFPLTLPDGSFVSAVFEQDTPSWSTHLLPNNDLTEHLQQRVERFDITRPFNFKMQTIEHDHQQIDSHHQLHTIQGVSLHHAPRQDAVAAGSESHLGPTPNQGRHASTIFLEPMARNAIDNGQTAMDGHAQTIPSGFDSQSDLASHARPEVDGAHEGPDAVSAGLGLDLRAAPPQQLEQVEVLSSNAEDSYIPSILVDEMGRWMLGSDGLHLARSDHSSVSTSDSRGERHGLYRKDATNASFGATTEGSFTSCSNSSTYGSSFNDVPSPISGPPSASAEKQFTTTPASSLGLGNSHHQNLRGGKANHWDLRSTVVTPEIAMHDFSEFGQSVSIEHMADERWRTWPRNRDSVILQDRASTPALPASPGPESQLSAEERPSFDSPSASASSTRSRLLAEPYNKNMRSGRPSSSASTSSRSSIGNAAALESQQSTSVTGPTRPRSYIATGSLRMSSATRSGSAGGNSESGQMSNERLSGTALVLRRARGLSHGGHPSATSSTAMTSTRSIDALLSSGSLKSMTNFRHNFALQKFSNDGLAQMALRPQSLLETSSQSESLRMHGNSPAKVKAKVGFNEVSVALDTLRMFLKQKEPGETAASEDAASLPTPTDKNELSSPDKPNRTLRRTTGFLPPRGAFSSVDEFGTLQSTASATSLSPPQTSSATHSQSLSLGGHLVGTKQASQTKDDRLAVVEDLSERVMKLKAETERQKERNAAASMPPPSARPASVMQQRMQSSMTRREMHEEYLRKRATRPS</sequence>
<feature type="compositionally biased region" description="Polar residues" evidence="1">
    <location>
        <begin position="392"/>
        <end position="403"/>
    </location>
</feature>
<feature type="region of interest" description="Disordered" evidence="1">
    <location>
        <begin position="385"/>
        <end position="422"/>
    </location>
</feature>
<reference evidence="2" key="1">
    <citation type="journal article" date="2014" name="Genome Biol. Evol.">
        <title>Gene Loss Rather Than Gene Gain Is Associated with a Host Jump from Monocots to Dicots in the Smut Fungus Melanopsichium pennsylvanicum.</title>
        <authorList>
            <person name="Sharma R."/>
            <person name="Mishra B."/>
            <person name="Runge F."/>
            <person name="Thines M."/>
        </authorList>
    </citation>
    <scope>NUCLEOTIDE SEQUENCE</scope>
    <source>
        <strain evidence="2">4</strain>
    </source>
</reference>
<feature type="compositionally biased region" description="Basic and acidic residues" evidence="1">
    <location>
        <begin position="959"/>
        <end position="971"/>
    </location>
</feature>
<organism evidence="2">
    <name type="scientific">Melanopsichium pennsylvanicum 4</name>
    <dbReference type="NCBI Taxonomy" id="1398559"/>
    <lineage>
        <taxon>Eukaryota</taxon>
        <taxon>Fungi</taxon>
        <taxon>Dikarya</taxon>
        <taxon>Basidiomycota</taxon>
        <taxon>Ustilaginomycotina</taxon>
        <taxon>Ustilaginomycetes</taxon>
        <taxon>Ustilaginales</taxon>
        <taxon>Ustilaginaceae</taxon>
        <taxon>Melanopsichium</taxon>
    </lineage>
</organism>
<feature type="compositionally biased region" description="Polar residues" evidence="1">
    <location>
        <begin position="986"/>
        <end position="995"/>
    </location>
</feature>
<accession>A0A077R135</accession>
<feature type="region of interest" description="Disordered" evidence="1">
    <location>
        <begin position="908"/>
        <end position="927"/>
    </location>
</feature>
<feature type="region of interest" description="Disordered" evidence="1">
    <location>
        <begin position="1"/>
        <end position="94"/>
    </location>
</feature>
<feature type="compositionally biased region" description="Basic and acidic residues" evidence="1">
    <location>
        <begin position="996"/>
        <end position="1006"/>
    </location>
</feature>
<feature type="region of interest" description="Disordered" evidence="1">
    <location>
        <begin position="616"/>
        <end position="731"/>
    </location>
</feature>
<feature type="compositionally biased region" description="Low complexity" evidence="1">
    <location>
        <begin position="665"/>
        <end position="679"/>
    </location>
</feature>
<feature type="region of interest" description="Disordered" evidence="1">
    <location>
        <begin position="959"/>
        <end position="1013"/>
    </location>
</feature>
<feature type="compositionally biased region" description="Polar residues" evidence="1">
    <location>
        <begin position="35"/>
        <end position="65"/>
    </location>
</feature>
<evidence type="ECO:0000313" key="2">
    <source>
        <dbReference type="EMBL" id="CDI52562.1"/>
    </source>
</evidence>
<dbReference type="AlphaFoldDB" id="A0A077R135"/>
<evidence type="ECO:0000256" key="1">
    <source>
        <dbReference type="SAM" id="MobiDB-lite"/>
    </source>
</evidence>
<feature type="region of interest" description="Disordered" evidence="1">
    <location>
        <begin position="524"/>
        <end position="561"/>
    </location>
</feature>
<feature type="compositionally biased region" description="Low complexity" evidence="1">
    <location>
        <begin position="908"/>
        <end position="922"/>
    </location>
</feature>
<feature type="compositionally biased region" description="Polar residues" evidence="1">
    <location>
        <begin position="709"/>
        <end position="731"/>
    </location>
</feature>
<proteinExistence type="predicted"/>
<feature type="compositionally biased region" description="Polar residues" evidence="1">
    <location>
        <begin position="540"/>
        <end position="557"/>
    </location>
</feature>
<name>A0A077R135_9BASI</name>
<feature type="compositionally biased region" description="Polar residues" evidence="1">
    <location>
        <begin position="687"/>
        <end position="696"/>
    </location>
</feature>